<proteinExistence type="predicted"/>
<dbReference type="EMBL" id="CP076544">
    <property type="protein sequence ID" value="QWS33544.1"/>
    <property type="molecule type" value="Genomic_DNA"/>
</dbReference>
<keyword evidence="2" id="KW-1185">Reference proteome</keyword>
<dbReference type="Proteomes" id="UP000681794">
    <property type="component" value="Chromosome"/>
</dbReference>
<accession>A0ACD1E3X4</accession>
<protein>
    <submittedName>
        <fullName evidence="1">Uncharacterized protein</fullName>
    </submittedName>
</protein>
<reference evidence="1" key="1">
    <citation type="submission" date="2021-06" db="EMBL/GenBank/DDBJ databases">
        <authorList>
            <person name="Ellington A.J."/>
            <person name="Bryan N.C."/>
            <person name="Christner B.C."/>
            <person name="Reisch C.R."/>
        </authorList>
    </citation>
    <scope>NUCLEOTIDE SEQUENCE</scope>
    <source>
        <strain evidence="1">L6-1</strain>
    </source>
</reference>
<gene>
    <name evidence="1" type="ORF">KM842_15150</name>
</gene>
<evidence type="ECO:0000313" key="2">
    <source>
        <dbReference type="Proteomes" id="UP000681794"/>
    </source>
</evidence>
<sequence>MPSATMDSAQHDDVSTRLQIVDAMIRVLHELPLHEVTPARVAEEANLDLGTMTSSFPSWDGLLLASIDRWNDERTTPLMPIAPEQGTIRFLRAIVMKNIENPSLMRFLTATLNIAASPNHPLAPMLHSRWRRFQGFVQQSLAQDVAVGREPHTMEPARGAEQLIATYEGLQLQSMVRPEMDLLESFDRAVTRLREGWSRAYVPPVWDLSHAS</sequence>
<name>A0ACD1E3X4_9MICO</name>
<organism evidence="1 2">
    <name type="scientific">Curtobacterium aetherium</name>
    <dbReference type="NCBI Taxonomy" id="2841594"/>
    <lineage>
        <taxon>Bacteria</taxon>
        <taxon>Bacillati</taxon>
        <taxon>Actinomycetota</taxon>
        <taxon>Actinomycetes</taxon>
        <taxon>Micrococcales</taxon>
        <taxon>Microbacteriaceae</taxon>
        <taxon>Curtobacterium</taxon>
    </lineage>
</organism>
<evidence type="ECO:0000313" key="1">
    <source>
        <dbReference type="EMBL" id="QWS33544.1"/>
    </source>
</evidence>